<comment type="caution">
    <text evidence="1">The sequence shown here is derived from an EMBL/GenBank/DDBJ whole genome shotgun (WGS) entry which is preliminary data.</text>
</comment>
<reference evidence="1" key="1">
    <citation type="journal article" date="2013" name="Environ. Microbiol.">
        <title>Microbiota from the distal guts of lean and obese adolescents exhibit partial functional redundancy besides clear differences in community structure.</title>
        <authorList>
            <person name="Ferrer M."/>
            <person name="Ruiz A."/>
            <person name="Lanza F."/>
            <person name="Haange S.B."/>
            <person name="Oberbach A."/>
            <person name="Till H."/>
            <person name="Bargiela R."/>
            <person name="Campoy C."/>
            <person name="Segura M.T."/>
            <person name="Richter M."/>
            <person name="von Bergen M."/>
            <person name="Seifert J."/>
            <person name="Suarez A."/>
        </authorList>
    </citation>
    <scope>NUCLEOTIDE SEQUENCE</scope>
</reference>
<organism evidence="1">
    <name type="scientific">human gut metagenome</name>
    <dbReference type="NCBI Taxonomy" id="408170"/>
    <lineage>
        <taxon>unclassified sequences</taxon>
        <taxon>metagenomes</taxon>
        <taxon>organismal metagenomes</taxon>
    </lineage>
</organism>
<proteinExistence type="predicted"/>
<dbReference type="AlphaFoldDB" id="K1T9S6"/>
<protein>
    <recommendedName>
        <fullName evidence="2">Fibronectin type III domain protein</fullName>
    </recommendedName>
</protein>
<dbReference type="InterPro" id="IPR036116">
    <property type="entry name" value="FN3_sf"/>
</dbReference>
<name>K1T9S6_9ZZZZ</name>
<dbReference type="CDD" id="cd00063">
    <property type="entry name" value="FN3"/>
    <property type="match status" value="1"/>
</dbReference>
<sequence>MPATETIADAEALFERGPVRYFEGEKTVKVDLNDLAGDTEYNLYVAVRNINPLVYSDLASEVIDTHVPYTEMITLESVGLTSFSYHIMKPEGVTKYKHVCLSKSDYDYIVSLIGGSLHSYVSAFGAEATEDQTYNFDTTFFDIVDFRQDIYSDMEFIIIAGEVDENGQVAESAVKSLLFKTKKAGVAPYDFEVSVGNIGSMTADIAIEPEEGIERFRYLVASRADFDYTAFEGEASVRRMIIGHWDDLTNESTKAITVNATGLKPNTEYQVGIVGFDKELREKVLLYDFTTGEPTGPKPTLAVETQTVETPWNKAAFKVNATYAVAMTAGVFPKGSIDEVLGRPGNENLTAGDVIYNNGTQLTEQEVAAAMSEEGLVIESGELLPNTEYEFGVYAANAEGVGVSEIVEFTTLLPPQQGGELRAKLPGKIHCDDQRQQR</sequence>
<gene>
    <name evidence="1" type="ORF">OBE_07650</name>
</gene>
<evidence type="ECO:0000313" key="1">
    <source>
        <dbReference type="EMBL" id="EKC63075.1"/>
    </source>
</evidence>
<accession>K1T9S6</accession>
<evidence type="ECO:0008006" key="2">
    <source>
        <dbReference type="Google" id="ProtNLM"/>
    </source>
</evidence>
<dbReference type="SUPFAM" id="SSF49265">
    <property type="entry name" value="Fibronectin type III"/>
    <property type="match status" value="1"/>
</dbReference>
<dbReference type="InterPro" id="IPR003961">
    <property type="entry name" value="FN3_dom"/>
</dbReference>
<dbReference type="EMBL" id="AJWZ01005259">
    <property type="protein sequence ID" value="EKC63075.1"/>
    <property type="molecule type" value="Genomic_DNA"/>
</dbReference>